<dbReference type="Pfam" id="PF20454">
    <property type="entry name" value="GpA_nuclease"/>
    <property type="match status" value="1"/>
</dbReference>
<organism evidence="4 5">
    <name type="scientific">Pseudogulbenkiania ferrooxidans EGD-HP2</name>
    <dbReference type="NCBI Taxonomy" id="1388764"/>
    <lineage>
        <taxon>Bacteria</taxon>
        <taxon>Pseudomonadati</taxon>
        <taxon>Pseudomonadota</taxon>
        <taxon>Betaproteobacteria</taxon>
        <taxon>Neisseriales</taxon>
        <taxon>Chromobacteriaceae</taxon>
        <taxon>Pseudogulbenkiania</taxon>
    </lineage>
</organism>
<evidence type="ECO:0000259" key="3">
    <source>
        <dbReference type="Pfam" id="PF20454"/>
    </source>
</evidence>
<name>A0ABN0N7K5_9NEIS</name>
<comment type="caution">
    <text evidence="4">The sequence shown here is derived from an EMBL/GenBank/DDBJ whole genome shotgun (WGS) entry which is preliminary data.</text>
</comment>
<evidence type="ECO:0000313" key="4">
    <source>
        <dbReference type="EMBL" id="ERE07207.1"/>
    </source>
</evidence>
<feature type="region of interest" description="Disordered" evidence="1">
    <location>
        <begin position="578"/>
        <end position="611"/>
    </location>
</feature>
<feature type="domain" description="Terminase large subunit GpA endonuclease" evidence="3">
    <location>
        <begin position="245"/>
        <end position="567"/>
    </location>
</feature>
<protein>
    <submittedName>
        <fullName evidence="4">Terminase</fullName>
    </submittedName>
</protein>
<gene>
    <name evidence="4" type="ORF">O166_06495</name>
</gene>
<accession>A0ABN0N7K5</accession>
<dbReference type="Pfam" id="PF05876">
    <property type="entry name" value="GpA_ATPase"/>
    <property type="match status" value="1"/>
</dbReference>
<keyword evidence="5" id="KW-1185">Reference proteome</keyword>
<reference evidence="4 5" key="1">
    <citation type="journal article" date="2013" name="Genome Announc.">
        <title>Genome Sequence of the Pigment-Producing Bacterium Pseudogulbenkiania ferrooxidans, Isolated from Loktak Lake.</title>
        <authorList>
            <person name="Puranik S."/>
            <person name="Talkal R."/>
            <person name="Qureshi A."/>
            <person name="Khardenavis A."/>
            <person name="Kapley A."/>
            <person name="Purohit H.J."/>
        </authorList>
    </citation>
    <scope>NUCLEOTIDE SEQUENCE [LARGE SCALE GENOMIC DNA]</scope>
    <source>
        <strain evidence="4 5">EGD-HP2</strain>
    </source>
</reference>
<proteinExistence type="predicted"/>
<dbReference type="InterPro" id="IPR046454">
    <property type="entry name" value="GpA_endonuclease"/>
</dbReference>
<dbReference type="Proteomes" id="UP000016426">
    <property type="component" value="Unassembled WGS sequence"/>
</dbReference>
<sequence length="611" mass="68439">MRSDVRRGVCKKSAQVGWTQAVILNFLGWLVHIRRGTAIVMFPKAGAATAFNLEKFEPMVEGTPELAEIIPTKSRSKNVTQLFKNFIGGFLKFVGSNSIADVKSTSARFLIVEEPDDCNANLRGQGDAIKLLDERGKSYRDSLLLIGGTPSIKGVSSMDDEFAKSNQCYWYVPCPDCGEFQPLRWEQVLWQKDETRHDPIYGHHLPDTARYCCEHCGSLWSDTQKNAAIRAGKAVETAPFRGVLGLALNELYSQMHDSRLQRLAEKFIHATNKLKTGDASEMIVFFNATLGESWEFKDGLTNAEELAERGEDYPPMEIQRGGLILTAGVDVQTADGGRLAVTMRAYGRGEESWQVQWTEIPGNPLDLEPRDDNGNRIASVWDKLDRLLFAPVRHVDGFYVRTSAVSIDSGDGNTSDAVYSWVRSRRKKHPMVDIMAIKGHKTPGVEVFSRPKPVLDTTHDNSRAKRYGLRVFMVGVSKAKDLLIGANGRLSLDGVGPGRFHFSRHVRSDYCKQLLSERKLPKRVNGQYTDEMVWQKVPGVRNEALDTEVYALHAARARKVHLMSDSDWARLEQELRQQGLFESSTGKEPSDDDGGNDDDDFEPLQATSMYD</sequence>
<feature type="compositionally biased region" description="Acidic residues" evidence="1">
    <location>
        <begin position="590"/>
        <end position="602"/>
    </location>
</feature>
<evidence type="ECO:0000313" key="5">
    <source>
        <dbReference type="Proteomes" id="UP000016426"/>
    </source>
</evidence>
<dbReference type="InterPro" id="IPR046453">
    <property type="entry name" value="GpA_ATPase"/>
</dbReference>
<evidence type="ECO:0000256" key="1">
    <source>
        <dbReference type="SAM" id="MobiDB-lite"/>
    </source>
</evidence>
<feature type="domain" description="Phage terminase large subunit GpA ATPase" evidence="2">
    <location>
        <begin position="4"/>
        <end position="233"/>
    </location>
</feature>
<dbReference type="EMBL" id="AVPH01000212">
    <property type="protein sequence ID" value="ERE07207.1"/>
    <property type="molecule type" value="Genomic_DNA"/>
</dbReference>
<evidence type="ECO:0000259" key="2">
    <source>
        <dbReference type="Pfam" id="PF05876"/>
    </source>
</evidence>